<gene>
    <name evidence="1" type="ORF">LHA26_03530</name>
</gene>
<dbReference type="RefSeq" id="WP_252167374.1">
    <property type="nucleotide sequence ID" value="NZ_CP084930.1"/>
</dbReference>
<protein>
    <submittedName>
        <fullName evidence="1">Uncharacterized protein</fullName>
    </submittedName>
</protein>
<evidence type="ECO:0000313" key="1">
    <source>
        <dbReference type="EMBL" id="USI73565.1"/>
    </source>
</evidence>
<dbReference type="InterPro" id="IPR036926">
    <property type="entry name" value="Thymidate_synth/dCMP_Mease_sf"/>
</dbReference>
<dbReference type="Proteomes" id="UP001056937">
    <property type="component" value="Chromosome 1"/>
</dbReference>
<organism evidence="1 2">
    <name type="scientific">Sphingomonas morindae</name>
    <dbReference type="NCBI Taxonomy" id="1541170"/>
    <lineage>
        <taxon>Bacteria</taxon>
        <taxon>Pseudomonadati</taxon>
        <taxon>Pseudomonadota</taxon>
        <taxon>Alphaproteobacteria</taxon>
        <taxon>Sphingomonadales</taxon>
        <taxon>Sphingomonadaceae</taxon>
        <taxon>Sphingomonas</taxon>
    </lineage>
</organism>
<sequence length="273" mass="30653">MELLQGRTIPEVWLQAARHVRGCPKQEDFDVFLHVREPTMLDSEDAAVYQLVDAFLTDHGAFSVHTVAETIFPLDEYLRGGAKAVFGTYPGRIKAIHAVRDDRNWGTYAYRLLRQKDRDGQVYNPLEEMVEKIRKHGKYTASFELGVGDVLEEDVPIYDGATDRRRLYGGPCLSHLSLKVHNGAIRMNATYRSHWYIRRLFGNLVGLGRLQYFLASETKLAIGGLTINSTYAKIDVGKSGECGGHWTKREVDALIDRCGDTYSAASQLKGALA</sequence>
<reference evidence="1" key="1">
    <citation type="journal article" date="2022" name="Toxins">
        <title>Genomic Analysis of Sphingopyxis sp. USTB-05 for Biodegrading Cyanobacterial Hepatotoxins.</title>
        <authorList>
            <person name="Liu C."/>
            <person name="Xu Q."/>
            <person name="Zhao Z."/>
            <person name="Zhang H."/>
            <person name="Liu X."/>
            <person name="Yin C."/>
            <person name="Liu Y."/>
            <person name="Yan H."/>
        </authorList>
    </citation>
    <scope>NUCLEOTIDE SEQUENCE</scope>
    <source>
        <strain evidence="1">NBD5</strain>
    </source>
</reference>
<name>A0ABY4XA32_9SPHN</name>
<accession>A0ABY4XA32</accession>
<proteinExistence type="predicted"/>
<keyword evidence="2" id="KW-1185">Reference proteome</keyword>
<dbReference type="SUPFAM" id="SSF55831">
    <property type="entry name" value="Thymidylate synthase/dCMP hydroxymethylase"/>
    <property type="match status" value="1"/>
</dbReference>
<evidence type="ECO:0000313" key="2">
    <source>
        <dbReference type="Proteomes" id="UP001056937"/>
    </source>
</evidence>
<dbReference type="Gene3D" id="3.30.572.10">
    <property type="entry name" value="Thymidylate synthase/dCMP hydroxymethylase domain"/>
    <property type="match status" value="1"/>
</dbReference>
<dbReference type="EMBL" id="CP084930">
    <property type="protein sequence ID" value="USI73565.1"/>
    <property type="molecule type" value="Genomic_DNA"/>
</dbReference>